<evidence type="ECO:0000256" key="5">
    <source>
        <dbReference type="ARBA" id="ARBA00023136"/>
    </source>
</evidence>
<feature type="transmembrane region" description="Helical" evidence="6">
    <location>
        <begin position="369"/>
        <end position="389"/>
    </location>
</feature>
<organism evidence="7 8">
    <name type="scientific">Kosakonia oryziphila</name>
    <dbReference type="NCBI Taxonomy" id="1005667"/>
    <lineage>
        <taxon>Bacteria</taxon>
        <taxon>Pseudomonadati</taxon>
        <taxon>Pseudomonadota</taxon>
        <taxon>Gammaproteobacteria</taxon>
        <taxon>Enterobacterales</taxon>
        <taxon>Enterobacteriaceae</taxon>
        <taxon>Kosakonia</taxon>
    </lineage>
</organism>
<feature type="transmembrane region" description="Helical" evidence="6">
    <location>
        <begin position="144"/>
        <end position="164"/>
    </location>
</feature>
<dbReference type="EMBL" id="FMBC01000025">
    <property type="protein sequence ID" value="SCC45667.1"/>
    <property type="molecule type" value="Genomic_DNA"/>
</dbReference>
<feature type="transmembrane region" description="Helical" evidence="6">
    <location>
        <begin position="176"/>
        <end position="193"/>
    </location>
</feature>
<dbReference type="Gene3D" id="1.20.1740.10">
    <property type="entry name" value="Amino acid/polyamine transporter I"/>
    <property type="match status" value="1"/>
</dbReference>
<evidence type="ECO:0000256" key="2">
    <source>
        <dbReference type="ARBA" id="ARBA00022475"/>
    </source>
</evidence>
<dbReference type="PANTHER" id="PTHR42770">
    <property type="entry name" value="AMINO ACID TRANSPORTER-RELATED"/>
    <property type="match status" value="1"/>
</dbReference>
<reference evidence="8" key="1">
    <citation type="submission" date="2016-08" db="EMBL/GenBank/DDBJ databases">
        <authorList>
            <person name="Varghese N."/>
            <person name="Submissions Spin"/>
        </authorList>
    </citation>
    <scope>NUCLEOTIDE SEQUENCE [LARGE SCALE GENOMIC DNA]</scope>
    <source>
        <strain evidence="8">REICA_142</strain>
    </source>
</reference>
<proteinExistence type="predicted"/>
<feature type="transmembrane region" description="Helical" evidence="6">
    <location>
        <begin position="70"/>
        <end position="89"/>
    </location>
</feature>
<keyword evidence="3 6" id="KW-0812">Transmembrane</keyword>
<dbReference type="InterPro" id="IPR050367">
    <property type="entry name" value="APC_superfamily"/>
</dbReference>
<feature type="transmembrane region" description="Helical" evidence="6">
    <location>
        <begin position="344"/>
        <end position="363"/>
    </location>
</feature>
<evidence type="ECO:0000256" key="4">
    <source>
        <dbReference type="ARBA" id="ARBA00022989"/>
    </source>
</evidence>
<evidence type="ECO:0000313" key="7">
    <source>
        <dbReference type="EMBL" id="SCC45667.1"/>
    </source>
</evidence>
<evidence type="ECO:0000313" key="8">
    <source>
        <dbReference type="Proteomes" id="UP000198515"/>
    </source>
</evidence>
<dbReference type="Proteomes" id="UP000198515">
    <property type="component" value="Unassembled WGS sequence"/>
</dbReference>
<evidence type="ECO:0000256" key="1">
    <source>
        <dbReference type="ARBA" id="ARBA00004651"/>
    </source>
</evidence>
<keyword evidence="8" id="KW-1185">Reference proteome</keyword>
<feature type="transmembrane region" description="Helical" evidence="6">
    <location>
        <begin position="419"/>
        <end position="435"/>
    </location>
</feature>
<sequence>MLADAGAAISKTDCDNISAPDDQQTTTMSELKQELGLAQGIGLLSTSLLGTGVFAVPALAALAAGDSSLWAWPVLILLVFPVAIVFALLGRHFPSAGGVAHFVGLAFGPRLERVTGWLFLSVIPVGLPAALHIAAGFWQGMFGWQGPLLLMAELGTLMLIWFIGTRGAGSSANLQSLIAGLIVALIVSIWWRGGITFRDIPFPPLPQVSVSLMSASLAVMFWCFVGLEAFAHLASEFKNPERDFPRALMIGLLLAGSVYWACTVVVLHFDVWRTLSAAASLPAIVVELFGKQALWIACIIGYLACFASLNIYIQSFARLVWSQAAYKPESALAKLSKRQLPVNALNAVLFCCMVCTIAIYAFSINLDTLIIYANGIFIMIYLLCMLAGCRLLKGRYKALAIIGSALCLLLLVIPGWKSLYAVIMLAALWLLLPKRRTTTIRPVQP</sequence>
<dbReference type="PIRSF" id="PIRSF006060">
    <property type="entry name" value="AA_transporter"/>
    <property type="match status" value="1"/>
</dbReference>
<feature type="transmembrane region" description="Helical" evidence="6">
    <location>
        <begin position="213"/>
        <end position="235"/>
    </location>
</feature>
<dbReference type="NCBIfam" id="NF008245">
    <property type="entry name" value="PRK11021.1"/>
    <property type="match status" value="1"/>
</dbReference>
<keyword evidence="2" id="KW-1003">Cell membrane</keyword>
<comment type="subcellular location">
    <subcellularLocation>
        <location evidence="1">Cell membrane</location>
        <topology evidence="1">Multi-pass membrane protein</topology>
    </subcellularLocation>
</comment>
<dbReference type="GO" id="GO:0005886">
    <property type="term" value="C:plasma membrane"/>
    <property type="evidence" value="ECO:0007669"/>
    <property type="project" value="UniProtKB-SubCell"/>
</dbReference>
<dbReference type="Pfam" id="PF13520">
    <property type="entry name" value="AA_permease_2"/>
    <property type="match status" value="1"/>
</dbReference>
<feature type="transmembrane region" description="Helical" evidence="6">
    <location>
        <begin position="117"/>
        <end position="138"/>
    </location>
</feature>
<dbReference type="InterPro" id="IPR002293">
    <property type="entry name" value="AA/rel_permease1"/>
</dbReference>
<dbReference type="AlphaFoldDB" id="A0A1C4EQ14"/>
<feature type="transmembrane region" description="Helical" evidence="6">
    <location>
        <begin position="247"/>
        <end position="272"/>
    </location>
</feature>
<feature type="transmembrane region" description="Helical" evidence="6">
    <location>
        <begin position="396"/>
        <end position="413"/>
    </location>
</feature>
<dbReference type="PANTHER" id="PTHR42770:SF13">
    <property type="entry name" value="L-METHIONINE_BRANCHED-CHAIN AMINO ACID EXPORTER YJEH"/>
    <property type="match status" value="1"/>
</dbReference>
<evidence type="ECO:0000256" key="3">
    <source>
        <dbReference type="ARBA" id="ARBA00022692"/>
    </source>
</evidence>
<keyword evidence="4 6" id="KW-1133">Transmembrane helix</keyword>
<gene>
    <name evidence="7" type="ORF">GA0061070_102567</name>
</gene>
<feature type="transmembrane region" description="Helical" evidence="6">
    <location>
        <begin position="41"/>
        <end position="64"/>
    </location>
</feature>
<accession>A0A1C4EQ14</accession>
<feature type="transmembrane region" description="Helical" evidence="6">
    <location>
        <begin position="292"/>
        <end position="313"/>
    </location>
</feature>
<protein>
    <submittedName>
        <fullName evidence="7">Amino acid efflux transporter</fullName>
    </submittedName>
</protein>
<dbReference type="GO" id="GO:0022857">
    <property type="term" value="F:transmembrane transporter activity"/>
    <property type="evidence" value="ECO:0007669"/>
    <property type="project" value="InterPro"/>
</dbReference>
<evidence type="ECO:0000256" key="6">
    <source>
        <dbReference type="SAM" id="Phobius"/>
    </source>
</evidence>
<name>A0A1C4EQ14_9ENTR</name>
<keyword evidence="5 6" id="KW-0472">Membrane</keyword>